<sequence length="305" mass="36024">MLKVKNCKVAAYMSSEPSDGHDLRRSFRDRQELIDYLQQQFPEAAAVDAQVSPIPGGYQAAIAQLEAINPLRYGKSRNFLDGAVTRLSPYIRHGVLSLATVRDRVLAQIRQRSDGEKLITELAWRDYWQRIYWEWGDRIWRDREPYKTGWDSQQYSEALPPDLQAAETGLACMDRFSRELKETGYLHNHARMWMAAYLVHWRRIRWQAGARWFLQHLLDGDPASNNLSWQWVASTFSTKPYWFNRENLQRYNGDRDCQDCPSRDRCPFDGSYDELADQLFPKAEFRDQPRQGGRWHRDRSNSRQR</sequence>
<dbReference type="Gene3D" id="1.10.579.10">
    <property type="entry name" value="DNA Cyclobutane Dipyrimidine Photolyase, subunit A, domain 3"/>
    <property type="match status" value="1"/>
</dbReference>
<dbReference type="GO" id="GO:0005737">
    <property type="term" value="C:cytoplasm"/>
    <property type="evidence" value="ECO:0007669"/>
    <property type="project" value="TreeGrafter"/>
</dbReference>
<dbReference type="Pfam" id="PF03441">
    <property type="entry name" value="FAD_binding_7"/>
    <property type="match status" value="1"/>
</dbReference>
<dbReference type="InterPro" id="IPR036134">
    <property type="entry name" value="Crypto/Photolyase_FAD-like_sf"/>
</dbReference>
<dbReference type="PANTHER" id="PTHR11455">
    <property type="entry name" value="CRYPTOCHROME"/>
    <property type="match status" value="1"/>
</dbReference>
<feature type="binding site" evidence="3">
    <location>
        <position position="73"/>
    </location>
    <ligand>
        <name>FAD</name>
        <dbReference type="ChEBI" id="CHEBI:57692"/>
    </ligand>
</feature>
<dbReference type="Proteomes" id="UP000001175">
    <property type="component" value="Chromosome"/>
</dbReference>
<evidence type="ECO:0000256" key="2">
    <source>
        <dbReference type="ARBA" id="ARBA00022827"/>
    </source>
</evidence>
<dbReference type="GO" id="GO:0003904">
    <property type="term" value="F:deoxyribodipyrimidine photo-lyase activity"/>
    <property type="evidence" value="ECO:0007669"/>
    <property type="project" value="TreeGrafter"/>
</dbReference>
<gene>
    <name evidence="6" type="ordered locus">syc2227_c</name>
</gene>
<dbReference type="InterPro" id="IPR005101">
    <property type="entry name" value="Cryptochr/Photolyase_FAD-bd"/>
</dbReference>
<feature type="binding site" evidence="3">
    <location>
        <begin position="219"/>
        <end position="221"/>
    </location>
    <ligand>
        <name>FAD</name>
        <dbReference type="ChEBI" id="CHEBI:57692"/>
    </ligand>
</feature>
<dbReference type="KEGG" id="syc:syc2227_c"/>
<dbReference type="AlphaFoldDB" id="A0A0H3K8Q0"/>
<dbReference type="GO" id="GO:0032922">
    <property type="term" value="P:circadian regulation of gene expression"/>
    <property type="evidence" value="ECO:0007669"/>
    <property type="project" value="TreeGrafter"/>
</dbReference>
<dbReference type="GO" id="GO:0003677">
    <property type="term" value="F:DNA binding"/>
    <property type="evidence" value="ECO:0007669"/>
    <property type="project" value="TreeGrafter"/>
</dbReference>
<organism evidence="6 7">
    <name type="scientific">Synechococcus sp. (strain ATCC 27144 / PCC 6301 / SAUG 1402/1)</name>
    <name type="common">Anacystis nidulans</name>
    <dbReference type="NCBI Taxonomy" id="269084"/>
    <lineage>
        <taxon>Bacteria</taxon>
        <taxon>Bacillati</taxon>
        <taxon>Cyanobacteriota</taxon>
        <taxon>Cyanophyceae</taxon>
        <taxon>Synechococcales</taxon>
        <taxon>Synechococcaceae</taxon>
        <taxon>Synechococcus</taxon>
    </lineage>
</organism>
<evidence type="ECO:0000256" key="3">
    <source>
        <dbReference type="PIRSR" id="PIRSR602081-1"/>
    </source>
</evidence>
<keyword evidence="6" id="KW-0456">Lyase</keyword>
<dbReference type="GO" id="GO:0043153">
    <property type="term" value="P:entrainment of circadian clock by photoperiod"/>
    <property type="evidence" value="ECO:0007669"/>
    <property type="project" value="TreeGrafter"/>
</dbReference>
<dbReference type="PANTHER" id="PTHR11455:SF18">
    <property type="entry name" value="SI:CH1073-390K14.1"/>
    <property type="match status" value="1"/>
</dbReference>
<keyword evidence="2 3" id="KW-0274">FAD</keyword>
<dbReference type="eggNOG" id="COG0415">
    <property type="taxonomic scope" value="Bacteria"/>
</dbReference>
<protein>
    <submittedName>
        <fullName evidence="6">Similar to deoxyribodipyrimidine photolyase</fullName>
    </submittedName>
</protein>
<reference evidence="6 7" key="1">
    <citation type="journal article" date="2007" name="Photosyn. Res.">
        <title>Complete nucleotide sequence of the freshwater unicellular cyanobacterium Synechococcus elongatus PCC 6301 chromosome: gene content and organization.</title>
        <authorList>
            <person name="Sugita C."/>
            <person name="Ogata K."/>
            <person name="Shikata M."/>
            <person name="Jikuya H."/>
            <person name="Takano J."/>
            <person name="Furumichi M."/>
            <person name="Kanehisa M."/>
            <person name="Omata T."/>
            <person name="Sugiura M."/>
            <person name="Sugita M."/>
        </authorList>
    </citation>
    <scope>NUCLEOTIDE SEQUENCE [LARGE SCALE GENOMIC DNA]</scope>
    <source>
        <strain evidence="7">ATCC 27144 / PCC 6301 / SAUG 1402/1</strain>
    </source>
</reference>
<proteinExistence type="predicted"/>
<dbReference type="Gene3D" id="1.25.40.80">
    <property type="match status" value="1"/>
</dbReference>
<dbReference type="SUPFAM" id="SSF48173">
    <property type="entry name" value="Cryptochrome/photolyase FAD-binding domain"/>
    <property type="match status" value="1"/>
</dbReference>
<dbReference type="EMBL" id="AP008231">
    <property type="protein sequence ID" value="BAD80417.1"/>
    <property type="molecule type" value="Genomic_DNA"/>
</dbReference>
<evidence type="ECO:0000313" key="6">
    <source>
        <dbReference type="EMBL" id="BAD80417.1"/>
    </source>
</evidence>
<keyword evidence="1 3" id="KW-0285">Flavoprotein</keyword>
<evidence type="ECO:0000256" key="4">
    <source>
        <dbReference type="SAM" id="MobiDB-lite"/>
    </source>
</evidence>
<name>A0A0H3K8Q0_SYNP6</name>
<feature type="region of interest" description="Disordered" evidence="4">
    <location>
        <begin position="283"/>
        <end position="305"/>
    </location>
</feature>
<dbReference type="GO" id="GO:0071949">
    <property type="term" value="F:FAD binding"/>
    <property type="evidence" value="ECO:0007669"/>
    <property type="project" value="TreeGrafter"/>
</dbReference>
<evidence type="ECO:0000259" key="5">
    <source>
        <dbReference type="Pfam" id="PF03441"/>
    </source>
</evidence>
<feature type="domain" description="Cryptochrome/DNA photolyase FAD-binding" evidence="5">
    <location>
        <begin position="119"/>
        <end position="241"/>
    </location>
</feature>
<evidence type="ECO:0000256" key="1">
    <source>
        <dbReference type="ARBA" id="ARBA00022630"/>
    </source>
</evidence>
<dbReference type="InterPro" id="IPR002081">
    <property type="entry name" value="Cryptochrome/DNA_photolyase_1"/>
</dbReference>
<accession>A0A0H3K8Q0</accession>
<comment type="cofactor">
    <cofactor evidence="3">
        <name>FAD</name>
        <dbReference type="ChEBI" id="CHEBI:57692"/>
    </cofactor>
    <text evidence="3">Binds 1 FAD per subunit.</text>
</comment>
<evidence type="ECO:0000313" key="7">
    <source>
        <dbReference type="Proteomes" id="UP000001175"/>
    </source>
</evidence>